<evidence type="ECO:0000313" key="4">
    <source>
        <dbReference type="Proteomes" id="UP000006727"/>
    </source>
</evidence>
<dbReference type="AlphaFoldDB" id="A9SBI4"/>
<feature type="transmembrane region" description="Helical" evidence="1">
    <location>
        <begin position="84"/>
        <end position="102"/>
    </location>
</feature>
<dbReference type="PaxDb" id="3218-PP1S63_11V6.1"/>
<gene>
    <name evidence="2" type="ORF">PHYPA_000766</name>
</gene>
<keyword evidence="4" id="KW-1185">Reference proteome</keyword>
<evidence type="ECO:0000313" key="3">
    <source>
        <dbReference type="EnsemblPlants" id="PAC:32968144.CDS.1"/>
    </source>
</evidence>
<feature type="transmembrane region" description="Helical" evidence="1">
    <location>
        <begin position="7"/>
        <end position="28"/>
    </location>
</feature>
<organism evidence="2">
    <name type="scientific">Physcomitrium patens</name>
    <name type="common">Spreading-leaved earth moss</name>
    <name type="synonym">Physcomitrella patens</name>
    <dbReference type="NCBI Taxonomy" id="3218"/>
    <lineage>
        <taxon>Eukaryota</taxon>
        <taxon>Viridiplantae</taxon>
        <taxon>Streptophyta</taxon>
        <taxon>Embryophyta</taxon>
        <taxon>Bryophyta</taxon>
        <taxon>Bryophytina</taxon>
        <taxon>Bryopsida</taxon>
        <taxon>Funariidae</taxon>
        <taxon>Funariales</taxon>
        <taxon>Funariaceae</taxon>
        <taxon>Physcomitrium</taxon>
    </lineage>
</organism>
<proteinExistence type="predicted"/>
<feature type="transmembrane region" description="Helical" evidence="1">
    <location>
        <begin position="114"/>
        <end position="133"/>
    </location>
</feature>
<accession>A9SBI4</accession>
<feature type="transmembrane region" description="Helical" evidence="1">
    <location>
        <begin position="40"/>
        <end position="63"/>
    </location>
</feature>
<reference evidence="3" key="3">
    <citation type="submission" date="2020-12" db="UniProtKB">
        <authorList>
            <consortium name="EnsemblPlants"/>
        </authorList>
    </citation>
    <scope>IDENTIFICATION</scope>
</reference>
<keyword evidence="1" id="KW-0472">Membrane</keyword>
<sequence>MTRLHAITYGCYITAIMVQGVLSMGFILDPLRMVHEVTDIHGQFFIRVTGICLLFLTQFFWGFRHVPFQASNGFDSQMASYSHGCARMFTKFHFLISLLLLWSKYSLGLNMTCGPYLLSMHLMWTTIMTYALLEHRRNVRGFIIDTSSVPAAAKSLAEMIKGRDEPPTMLEYLRGDDSSSTSVLQTLKGLPIPCAQYIRKVSADFSCAFHAVPDLPHIVLKLEFEGVRLKLLKRWLGAEEIKTE</sequence>
<dbReference type="EMBL" id="ABEU02000001">
    <property type="protein sequence ID" value="PNR62342.1"/>
    <property type="molecule type" value="Genomic_DNA"/>
</dbReference>
<keyword evidence="1" id="KW-1133">Transmembrane helix</keyword>
<protein>
    <submittedName>
        <fullName evidence="2 3">Uncharacterized protein</fullName>
    </submittedName>
</protein>
<reference evidence="2 4" key="1">
    <citation type="journal article" date="2008" name="Science">
        <title>The Physcomitrella genome reveals evolutionary insights into the conquest of land by plants.</title>
        <authorList>
            <person name="Rensing S."/>
            <person name="Lang D."/>
            <person name="Zimmer A."/>
            <person name="Terry A."/>
            <person name="Salamov A."/>
            <person name="Shapiro H."/>
            <person name="Nishiyama T."/>
            <person name="Perroud P.-F."/>
            <person name="Lindquist E."/>
            <person name="Kamisugi Y."/>
            <person name="Tanahashi T."/>
            <person name="Sakakibara K."/>
            <person name="Fujita T."/>
            <person name="Oishi K."/>
            <person name="Shin-I T."/>
            <person name="Kuroki Y."/>
            <person name="Toyoda A."/>
            <person name="Suzuki Y."/>
            <person name="Hashimoto A."/>
            <person name="Yamaguchi K."/>
            <person name="Sugano A."/>
            <person name="Kohara Y."/>
            <person name="Fujiyama A."/>
            <person name="Anterola A."/>
            <person name="Aoki S."/>
            <person name="Ashton N."/>
            <person name="Barbazuk W.B."/>
            <person name="Barker E."/>
            <person name="Bennetzen J."/>
            <person name="Bezanilla M."/>
            <person name="Blankenship R."/>
            <person name="Cho S.H."/>
            <person name="Dutcher S."/>
            <person name="Estelle M."/>
            <person name="Fawcett J.A."/>
            <person name="Gundlach H."/>
            <person name="Hanada K."/>
            <person name="Heyl A."/>
            <person name="Hicks K.A."/>
            <person name="Hugh J."/>
            <person name="Lohr M."/>
            <person name="Mayer K."/>
            <person name="Melkozernov A."/>
            <person name="Murata T."/>
            <person name="Nelson D."/>
            <person name="Pils B."/>
            <person name="Prigge M."/>
            <person name="Reiss B."/>
            <person name="Renner T."/>
            <person name="Rombauts S."/>
            <person name="Rushton P."/>
            <person name="Sanderfoot A."/>
            <person name="Schween G."/>
            <person name="Shiu S.-H."/>
            <person name="Stueber K."/>
            <person name="Theodoulou F.L."/>
            <person name="Tu H."/>
            <person name="Van de Peer Y."/>
            <person name="Verrier P.J."/>
            <person name="Waters E."/>
            <person name="Wood A."/>
            <person name="Yang L."/>
            <person name="Cove D."/>
            <person name="Cuming A."/>
            <person name="Hasebe M."/>
            <person name="Lucas S."/>
            <person name="Mishler D.B."/>
            <person name="Reski R."/>
            <person name="Grigoriev I."/>
            <person name="Quatrano R.S."/>
            <person name="Boore J.L."/>
        </authorList>
    </citation>
    <scope>NUCLEOTIDE SEQUENCE [LARGE SCALE GENOMIC DNA]</scope>
    <source>
        <strain evidence="3 4">cv. Gransden 2004</strain>
    </source>
</reference>
<evidence type="ECO:0000313" key="2">
    <source>
        <dbReference type="EMBL" id="PNR62342.1"/>
    </source>
</evidence>
<reference evidence="2 4" key="2">
    <citation type="journal article" date="2018" name="Plant J.">
        <title>The Physcomitrella patens chromosome-scale assembly reveals moss genome structure and evolution.</title>
        <authorList>
            <person name="Lang D."/>
            <person name="Ullrich K.K."/>
            <person name="Murat F."/>
            <person name="Fuchs J."/>
            <person name="Jenkins J."/>
            <person name="Haas F.B."/>
            <person name="Piednoel M."/>
            <person name="Gundlach H."/>
            <person name="Van Bel M."/>
            <person name="Meyberg R."/>
            <person name="Vives C."/>
            <person name="Morata J."/>
            <person name="Symeonidi A."/>
            <person name="Hiss M."/>
            <person name="Muchero W."/>
            <person name="Kamisugi Y."/>
            <person name="Saleh O."/>
            <person name="Blanc G."/>
            <person name="Decker E.L."/>
            <person name="van Gessel N."/>
            <person name="Grimwood J."/>
            <person name="Hayes R.D."/>
            <person name="Graham S.W."/>
            <person name="Gunter L.E."/>
            <person name="McDaniel S.F."/>
            <person name="Hoernstein S.N.W."/>
            <person name="Larsson A."/>
            <person name="Li F.W."/>
            <person name="Perroud P.F."/>
            <person name="Phillips J."/>
            <person name="Ranjan P."/>
            <person name="Rokshar D.S."/>
            <person name="Rothfels C.J."/>
            <person name="Schneider L."/>
            <person name="Shu S."/>
            <person name="Stevenson D.W."/>
            <person name="Thummler F."/>
            <person name="Tillich M."/>
            <person name="Villarreal Aguilar J.C."/>
            <person name="Widiez T."/>
            <person name="Wong G.K."/>
            <person name="Wymore A."/>
            <person name="Zhang Y."/>
            <person name="Zimmer A.D."/>
            <person name="Quatrano R.S."/>
            <person name="Mayer K.F.X."/>
            <person name="Goodstein D."/>
            <person name="Casacuberta J.M."/>
            <person name="Vandepoele K."/>
            <person name="Reski R."/>
            <person name="Cuming A.C."/>
            <person name="Tuskan G.A."/>
            <person name="Maumus F."/>
            <person name="Salse J."/>
            <person name="Schmutz J."/>
            <person name="Rensing S.A."/>
        </authorList>
    </citation>
    <scope>NUCLEOTIDE SEQUENCE [LARGE SCALE GENOMIC DNA]</scope>
    <source>
        <strain evidence="3 4">cv. Gransden 2004</strain>
    </source>
</reference>
<keyword evidence="1" id="KW-0812">Transmembrane</keyword>
<dbReference type="EnsemblPlants" id="Pp3c1_17430V3.1">
    <property type="protein sequence ID" value="PAC:32968144.CDS.1"/>
    <property type="gene ID" value="Pp3c1_17430"/>
</dbReference>
<dbReference type="Proteomes" id="UP000006727">
    <property type="component" value="Chromosome 1"/>
</dbReference>
<dbReference type="InParanoid" id="A9SBI4"/>
<name>A9SBI4_PHYPA</name>
<dbReference type="Gramene" id="Pp3c1_17430V3.1">
    <property type="protein sequence ID" value="PAC:32968144.CDS.1"/>
    <property type="gene ID" value="Pp3c1_17430"/>
</dbReference>
<evidence type="ECO:0000256" key="1">
    <source>
        <dbReference type="SAM" id="Phobius"/>
    </source>
</evidence>